<evidence type="ECO:0008006" key="3">
    <source>
        <dbReference type="Google" id="ProtNLM"/>
    </source>
</evidence>
<accession>A0A1I7B617</accession>
<dbReference type="Proteomes" id="UP000199187">
    <property type="component" value="Unassembled WGS sequence"/>
</dbReference>
<keyword evidence="2" id="KW-1185">Reference proteome</keyword>
<evidence type="ECO:0000313" key="2">
    <source>
        <dbReference type="Proteomes" id="UP000199187"/>
    </source>
</evidence>
<dbReference type="Gene3D" id="2.30.110.10">
    <property type="entry name" value="Electron Transport, Fmn-binding Protein, Chain A"/>
    <property type="match status" value="1"/>
</dbReference>
<gene>
    <name evidence="1" type="ORF">SAMN05192562_102316</name>
</gene>
<dbReference type="SUPFAM" id="SSF50475">
    <property type="entry name" value="FMN-binding split barrel"/>
    <property type="match status" value="1"/>
</dbReference>
<dbReference type="InterPro" id="IPR012349">
    <property type="entry name" value="Split_barrel_FMN-bd"/>
</dbReference>
<protein>
    <recommendedName>
        <fullName evidence="3">Pyridoxamine 5'-phosphate oxidase</fullName>
    </recommendedName>
</protein>
<name>A0A1I7B617_9ENTR</name>
<reference evidence="2" key="1">
    <citation type="submission" date="2016-10" db="EMBL/GenBank/DDBJ databases">
        <authorList>
            <person name="Varghese N."/>
            <person name="Submissions S."/>
        </authorList>
    </citation>
    <scope>NUCLEOTIDE SEQUENCE [LARGE SCALE GENOMIC DNA]</scope>
    <source>
        <strain evidence="2">Ah-143</strain>
    </source>
</reference>
<evidence type="ECO:0000313" key="1">
    <source>
        <dbReference type="EMBL" id="SFT82601.1"/>
    </source>
</evidence>
<dbReference type="OrthoDB" id="8582954at2"/>
<proteinExistence type="predicted"/>
<dbReference type="EMBL" id="FPAU01000002">
    <property type="protein sequence ID" value="SFT82601.1"/>
    <property type="molecule type" value="Genomic_DNA"/>
</dbReference>
<sequence>MNLQSILGKQVLGVLAYYCGEKITVNICAIYPNSDNSLRVFFHNGHQLAVDNFATVHLDNRTGVDEFDANISVYRSSYKGRVVAIDGDWVVLVPRECQLLHGFKKVIDIKETGYHYPDDPRADTPVPFTTLTSLPALEIKDHHNKVGVLITHAQEQPHTTVLAFLSSSDNDIFLITFPETFKSKVLKKDNHCLFAMDERANYIFENAIHWNYTTFEGRAFLIPNGSPLFLQVREAFIEKNPWEMAFFLREDLEMYHIKSDHLVCSGESA</sequence>
<dbReference type="RefSeq" id="WP_090121152.1">
    <property type="nucleotide sequence ID" value="NZ_CP045300.1"/>
</dbReference>
<organism evidence="1 2">
    <name type="scientific">Kosakonia arachidis</name>
    <dbReference type="NCBI Taxonomy" id="551989"/>
    <lineage>
        <taxon>Bacteria</taxon>
        <taxon>Pseudomonadati</taxon>
        <taxon>Pseudomonadota</taxon>
        <taxon>Gammaproteobacteria</taxon>
        <taxon>Enterobacterales</taxon>
        <taxon>Enterobacteriaceae</taxon>
        <taxon>Kosakonia</taxon>
    </lineage>
</organism>
<dbReference type="AlphaFoldDB" id="A0A1I7B617"/>